<evidence type="ECO:0000259" key="6">
    <source>
        <dbReference type="Pfam" id="PF00135"/>
    </source>
</evidence>
<dbReference type="AlphaFoldDB" id="A0AAW0GQ46"/>
<feature type="chain" id="PRO_5043089254" description="Carboxylic ester hydrolase" evidence="4">
    <location>
        <begin position="19"/>
        <end position="349"/>
    </location>
</feature>
<dbReference type="GO" id="GO:0016787">
    <property type="term" value="F:hydrolase activity"/>
    <property type="evidence" value="ECO:0007669"/>
    <property type="project" value="UniProtKB-KW"/>
</dbReference>
<feature type="region of interest" description="Disordered" evidence="5">
    <location>
        <begin position="323"/>
        <end position="349"/>
    </location>
</feature>
<evidence type="ECO:0000256" key="2">
    <source>
        <dbReference type="ARBA" id="ARBA00010515"/>
    </source>
</evidence>
<reference evidence="7 8" key="1">
    <citation type="submission" date="2022-09" db="EMBL/GenBank/DDBJ databases">
        <authorList>
            <person name="Palmer J.M."/>
        </authorList>
    </citation>
    <scope>NUCLEOTIDE SEQUENCE [LARGE SCALE GENOMIC DNA]</scope>
    <source>
        <strain evidence="7 8">DSM 7382</strain>
    </source>
</reference>
<dbReference type="InterPro" id="IPR029058">
    <property type="entry name" value="AB_hydrolase_fold"/>
</dbReference>
<dbReference type="Proteomes" id="UP001385951">
    <property type="component" value="Unassembled WGS sequence"/>
</dbReference>
<evidence type="ECO:0000256" key="5">
    <source>
        <dbReference type="SAM" id="MobiDB-lite"/>
    </source>
</evidence>
<evidence type="ECO:0000256" key="1">
    <source>
        <dbReference type="ARBA" id="ARBA00005964"/>
    </source>
</evidence>
<dbReference type="EMBL" id="JASBNA010000003">
    <property type="protein sequence ID" value="KAK7694022.1"/>
    <property type="molecule type" value="Genomic_DNA"/>
</dbReference>
<dbReference type="Pfam" id="PF00135">
    <property type="entry name" value="COesterase"/>
    <property type="match status" value="1"/>
</dbReference>
<dbReference type="PANTHER" id="PTHR45570:SF1">
    <property type="entry name" value="CARBOXYLIC ESTER HYDROLASE"/>
    <property type="match status" value="1"/>
</dbReference>
<organism evidence="7 8">
    <name type="scientific">Cerrena zonata</name>
    <dbReference type="NCBI Taxonomy" id="2478898"/>
    <lineage>
        <taxon>Eukaryota</taxon>
        <taxon>Fungi</taxon>
        <taxon>Dikarya</taxon>
        <taxon>Basidiomycota</taxon>
        <taxon>Agaricomycotina</taxon>
        <taxon>Agaricomycetes</taxon>
        <taxon>Polyporales</taxon>
        <taxon>Cerrenaceae</taxon>
        <taxon>Cerrena</taxon>
    </lineage>
</organism>
<dbReference type="InterPro" id="IPR002018">
    <property type="entry name" value="CarbesteraseB"/>
</dbReference>
<dbReference type="PANTHER" id="PTHR45570">
    <property type="entry name" value="CARBOXYLIC ESTER HYDROLASE"/>
    <property type="match status" value="1"/>
</dbReference>
<gene>
    <name evidence="7" type="ORF">QCA50_003598</name>
</gene>
<comment type="caution">
    <text evidence="7">The sequence shown here is derived from an EMBL/GenBank/DDBJ whole genome shotgun (WGS) entry which is preliminary data.</text>
</comment>
<dbReference type="EC" id="3.1.1.-" evidence="4"/>
<keyword evidence="3 4" id="KW-0378">Hydrolase</keyword>
<keyword evidence="8" id="KW-1185">Reference proteome</keyword>
<keyword evidence="4" id="KW-0732">Signal</keyword>
<dbReference type="PROSITE" id="PS00122">
    <property type="entry name" value="CARBOXYLESTERASE_B_1"/>
    <property type="match status" value="1"/>
</dbReference>
<comment type="similarity">
    <text evidence="2">Belongs to the 'GDXG' lipolytic enzyme family.</text>
</comment>
<feature type="signal peptide" evidence="4">
    <location>
        <begin position="1"/>
        <end position="18"/>
    </location>
</feature>
<dbReference type="PROSITE" id="PS01173">
    <property type="entry name" value="LIPASE_GDXG_HIS"/>
    <property type="match status" value="1"/>
</dbReference>
<dbReference type="SUPFAM" id="SSF53474">
    <property type="entry name" value="alpha/beta-Hydrolases"/>
    <property type="match status" value="1"/>
</dbReference>
<comment type="similarity">
    <text evidence="1 4">Belongs to the type-B carboxylesterase/lipase family.</text>
</comment>
<protein>
    <recommendedName>
        <fullName evidence="4">Carboxylic ester hydrolase</fullName>
        <ecNumber evidence="4">3.1.1.-</ecNumber>
    </recommendedName>
</protein>
<sequence>MRFSALLLPLLLAVPSFAFPTSRPKIPELPAPFHPGFFCGLPIVPRFLCPRQDGSALTVSTPIGTARGTSDDAGAVRFAVKYANQNRWQASTVVTSWQLPNGQSDVSAMPKACPQLGMNSSSFAEDCLSMVLYVPPSVQANSKAPTIMWIHGGSFTQGSASAPGLDGSKLAAATNSIVAVIQYRLGILGLYPPSGETNLAAKDVMNAMRFLQKVLPSFGGDASQITIAGQSAGASMIRTLLAAPSAQSLFKSAILQSDTMDYGFYTPAIHNTLLEHLKTQLNCGTDSTCLNALSLDTILDAEDDLEGSAPGLTPAANFAEPLRTVHDGHSSPPPSLQPPNSLVSTNPFW</sequence>
<dbReference type="InterPro" id="IPR002168">
    <property type="entry name" value="Lipase_GDXG_HIS_AS"/>
</dbReference>
<evidence type="ECO:0000256" key="4">
    <source>
        <dbReference type="RuleBase" id="RU361235"/>
    </source>
</evidence>
<feature type="domain" description="Carboxylesterase type B" evidence="6">
    <location>
        <begin position="75"/>
        <end position="305"/>
    </location>
</feature>
<evidence type="ECO:0000256" key="3">
    <source>
        <dbReference type="ARBA" id="ARBA00022801"/>
    </source>
</evidence>
<evidence type="ECO:0000313" key="8">
    <source>
        <dbReference type="Proteomes" id="UP001385951"/>
    </source>
</evidence>
<dbReference type="Gene3D" id="3.40.50.1820">
    <property type="entry name" value="alpha/beta hydrolase"/>
    <property type="match status" value="1"/>
</dbReference>
<feature type="compositionally biased region" description="Low complexity" evidence="5">
    <location>
        <begin position="338"/>
        <end position="349"/>
    </location>
</feature>
<name>A0AAW0GQ46_9APHY</name>
<dbReference type="InterPro" id="IPR019826">
    <property type="entry name" value="Carboxylesterase_B_AS"/>
</dbReference>
<evidence type="ECO:0000313" key="7">
    <source>
        <dbReference type="EMBL" id="KAK7694022.1"/>
    </source>
</evidence>
<proteinExistence type="inferred from homology"/>
<accession>A0AAW0GQ46</accession>